<dbReference type="InterPro" id="IPR011032">
    <property type="entry name" value="GroES-like_sf"/>
</dbReference>
<evidence type="ECO:0000256" key="1">
    <source>
        <dbReference type="ARBA" id="ARBA00001947"/>
    </source>
</evidence>
<dbReference type="RefSeq" id="XP_018000518.1">
    <property type="nucleotide sequence ID" value="XM_018147813.1"/>
</dbReference>
<sequence length="215" mass="22962">MAVASVVTEPLSLAATSTDTKGKDLDAKLQQLSSHGNPSLHVRPDHTLSLEDTPIPRPSPLQALVHIRCTGICGSDIHLWHDGRIGPLLVDRPCILGHEAAGEIVAVGEQVTHLKPGDRVAIEPGVPCHACHVCRAGKYNLCADVQFAGVCPYAGSIRRFMAHYARYCHKIPENMSFEQGALLEPLSVILHAIRQCEGSIQLGRPALICGAGPIG</sequence>
<dbReference type="OrthoDB" id="2148442at2759"/>
<dbReference type="GeneID" id="28739693"/>
<evidence type="ECO:0000313" key="8">
    <source>
        <dbReference type="Proteomes" id="UP000038010"/>
    </source>
</evidence>
<evidence type="ECO:0000259" key="6">
    <source>
        <dbReference type="Pfam" id="PF08240"/>
    </source>
</evidence>
<reference evidence="7 8" key="1">
    <citation type="submission" date="2015-06" db="EMBL/GenBank/DDBJ databases">
        <title>Draft genome of the ant-associated black yeast Phialophora attae CBS 131958.</title>
        <authorList>
            <person name="Moreno L.F."/>
            <person name="Stielow B.J."/>
            <person name="de Hoog S."/>
            <person name="Vicente V.A."/>
            <person name="Weiss V.A."/>
            <person name="de Vries M."/>
            <person name="Cruz L.M."/>
            <person name="Souza E.M."/>
        </authorList>
    </citation>
    <scope>NUCLEOTIDE SEQUENCE [LARGE SCALE GENOMIC DNA]</scope>
    <source>
        <strain evidence="7 8">CBS 131958</strain>
    </source>
</reference>
<evidence type="ECO:0000256" key="3">
    <source>
        <dbReference type="ARBA" id="ARBA00022723"/>
    </source>
</evidence>
<dbReference type="GO" id="GO:0006062">
    <property type="term" value="P:sorbitol catabolic process"/>
    <property type="evidence" value="ECO:0007669"/>
    <property type="project" value="TreeGrafter"/>
</dbReference>
<accession>A0A0N1H4Z8</accession>
<comment type="caution">
    <text evidence="7">The sequence shown here is derived from an EMBL/GenBank/DDBJ whole genome shotgun (WGS) entry which is preliminary data.</text>
</comment>
<keyword evidence="8" id="KW-1185">Reference proteome</keyword>
<dbReference type="GO" id="GO:0003939">
    <property type="term" value="F:L-iditol 2-dehydrogenase (NAD+) activity"/>
    <property type="evidence" value="ECO:0007669"/>
    <property type="project" value="TreeGrafter"/>
</dbReference>
<dbReference type="AlphaFoldDB" id="A0A0N1H4Z8"/>
<dbReference type="Proteomes" id="UP000038010">
    <property type="component" value="Unassembled WGS sequence"/>
</dbReference>
<dbReference type="PROSITE" id="PS00059">
    <property type="entry name" value="ADH_ZINC"/>
    <property type="match status" value="1"/>
</dbReference>
<keyword evidence="3" id="KW-0479">Metal-binding</keyword>
<dbReference type="SUPFAM" id="SSF50129">
    <property type="entry name" value="GroES-like"/>
    <property type="match status" value="1"/>
</dbReference>
<evidence type="ECO:0000313" key="7">
    <source>
        <dbReference type="EMBL" id="KPI40555.1"/>
    </source>
</evidence>
<keyword evidence="4" id="KW-0862">Zinc</keyword>
<feature type="domain" description="Alcohol dehydrogenase-like N-terminal" evidence="6">
    <location>
        <begin position="61"/>
        <end position="173"/>
    </location>
</feature>
<comment type="cofactor">
    <cofactor evidence="1">
        <name>Zn(2+)</name>
        <dbReference type="ChEBI" id="CHEBI:29105"/>
    </cofactor>
</comment>
<proteinExistence type="inferred from homology"/>
<name>A0A0N1H4Z8_9EURO</name>
<dbReference type="PANTHER" id="PTHR43161:SF4">
    <property type="entry name" value="D-XYLULOSE REDUCTASE"/>
    <property type="match status" value="1"/>
</dbReference>
<dbReference type="VEuPathDB" id="FungiDB:AB675_7443"/>
<dbReference type="EMBL" id="LFJN01000012">
    <property type="protein sequence ID" value="KPI40555.1"/>
    <property type="molecule type" value="Genomic_DNA"/>
</dbReference>
<dbReference type="GO" id="GO:0008270">
    <property type="term" value="F:zinc ion binding"/>
    <property type="evidence" value="ECO:0007669"/>
    <property type="project" value="InterPro"/>
</dbReference>
<dbReference type="STRING" id="1664694.A0A0N1H4Z8"/>
<evidence type="ECO:0000256" key="4">
    <source>
        <dbReference type="ARBA" id="ARBA00022833"/>
    </source>
</evidence>
<protein>
    <submittedName>
        <fullName evidence="7">Sorbitol dehydrogenase</fullName>
    </submittedName>
</protein>
<dbReference type="InterPro" id="IPR013154">
    <property type="entry name" value="ADH-like_N"/>
</dbReference>
<dbReference type="PANTHER" id="PTHR43161">
    <property type="entry name" value="SORBITOL DEHYDROGENASE"/>
    <property type="match status" value="1"/>
</dbReference>
<evidence type="ECO:0000256" key="5">
    <source>
        <dbReference type="ARBA" id="ARBA00023002"/>
    </source>
</evidence>
<dbReference type="Pfam" id="PF08240">
    <property type="entry name" value="ADH_N"/>
    <property type="match status" value="1"/>
</dbReference>
<keyword evidence="5" id="KW-0560">Oxidoreductase</keyword>
<gene>
    <name evidence="7" type="ORF">AB675_7443</name>
</gene>
<dbReference type="InterPro" id="IPR002328">
    <property type="entry name" value="ADH_Zn_CS"/>
</dbReference>
<evidence type="ECO:0000256" key="2">
    <source>
        <dbReference type="ARBA" id="ARBA00008072"/>
    </source>
</evidence>
<comment type="similarity">
    <text evidence="2">Belongs to the zinc-containing alcohol dehydrogenase family.</text>
</comment>
<dbReference type="Gene3D" id="3.90.180.10">
    <property type="entry name" value="Medium-chain alcohol dehydrogenases, catalytic domain"/>
    <property type="match status" value="1"/>
</dbReference>
<organism evidence="7 8">
    <name type="scientific">Cyphellophora attinorum</name>
    <dbReference type="NCBI Taxonomy" id="1664694"/>
    <lineage>
        <taxon>Eukaryota</taxon>
        <taxon>Fungi</taxon>
        <taxon>Dikarya</taxon>
        <taxon>Ascomycota</taxon>
        <taxon>Pezizomycotina</taxon>
        <taxon>Eurotiomycetes</taxon>
        <taxon>Chaetothyriomycetidae</taxon>
        <taxon>Chaetothyriales</taxon>
        <taxon>Cyphellophoraceae</taxon>
        <taxon>Cyphellophora</taxon>
    </lineage>
</organism>